<dbReference type="AlphaFoldDB" id="A0A418VZ76"/>
<proteinExistence type="predicted"/>
<evidence type="ECO:0000259" key="6">
    <source>
        <dbReference type="PROSITE" id="PS50977"/>
    </source>
</evidence>
<dbReference type="InterPro" id="IPR009057">
    <property type="entry name" value="Homeodomain-like_sf"/>
</dbReference>
<dbReference type="InterPro" id="IPR001647">
    <property type="entry name" value="HTH_TetR"/>
</dbReference>
<dbReference type="PANTHER" id="PTHR30055:SF226">
    <property type="entry name" value="HTH-TYPE TRANSCRIPTIONAL REGULATOR PKSA"/>
    <property type="match status" value="1"/>
</dbReference>
<evidence type="ECO:0000256" key="3">
    <source>
        <dbReference type="ARBA" id="ARBA00023125"/>
    </source>
</evidence>
<comment type="caution">
    <text evidence="7">The sequence shown here is derived from an EMBL/GenBank/DDBJ whole genome shotgun (WGS) entry which is preliminary data.</text>
</comment>
<keyword evidence="1" id="KW-0678">Repressor</keyword>
<dbReference type="GO" id="GO:0000976">
    <property type="term" value="F:transcription cis-regulatory region binding"/>
    <property type="evidence" value="ECO:0007669"/>
    <property type="project" value="TreeGrafter"/>
</dbReference>
<dbReference type="Pfam" id="PF00440">
    <property type="entry name" value="TetR_N"/>
    <property type="match status" value="1"/>
</dbReference>
<evidence type="ECO:0000256" key="4">
    <source>
        <dbReference type="ARBA" id="ARBA00023163"/>
    </source>
</evidence>
<dbReference type="InterPro" id="IPR036271">
    <property type="entry name" value="Tet_transcr_reg_TetR-rel_C_sf"/>
</dbReference>
<dbReference type="SUPFAM" id="SSF46689">
    <property type="entry name" value="Homeodomain-like"/>
    <property type="match status" value="1"/>
</dbReference>
<evidence type="ECO:0000313" key="8">
    <source>
        <dbReference type="Proteomes" id="UP000283458"/>
    </source>
</evidence>
<dbReference type="Gene3D" id="1.10.357.10">
    <property type="entry name" value="Tetracycline Repressor, domain 2"/>
    <property type="match status" value="1"/>
</dbReference>
<feature type="domain" description="HTH tetR-type" evidence="6">
    <location>
        <begin position="10"/>
        <end position="70"/>
    </location>
</feature>
<evidence type="ECO:0000256" key="2">
    <source>
        <dbReference type="ARBA" id="ARBA00023015"/>
    </source>
</evidence>
<dbReference type="PANTHER" id="PTHR30055">
    <property type="entry name" value="HTH-TYPE TRANSCRIPTIONAL REGULATOR RUTR"/>
    <property type="match status" value="1"/>
</dbReference>
<dbReference type="InterPro" id="IPR050109">
    <property type="entry name" value="HTH-type_TetR-like_transc_reg"/>
</dbReference>
<sequence>MRKLDPDKHEARRRAILTAAAACFADRGFHQTSTADLCAAAGTSPGNLFHYFPSKSAIIAAIIDQEAEETAAYFATLTGDDPLGDLLRFLDLALDLAADPAYVRLALETAAEASRDSLVAVRVARNDAALQEALRGLLRAAAARSRIDPALDPTAAAAWIGALIDGLFNRVALDPDFRPQEQRAALRRMALRFLAVGDDGAAS</sequence>
<dbReference type="Proteomes" id="UP000283458">
    <property type="component" value="Unassembled WGS sequence"/>
</dbReference>
<reference evidence="7 8" key="1">
    <citation type="submission" date="2018-09" db="EMBL/GenBank/DDBJ databases">
        <authorList>
            <person name="Zhu H."/>
        </authorList>
    </citation>
    <scope>NUCLEOTIDE SEQUENCE [LARGE SCALE GENOMIC DNA]</scope>
    <source>
        <strain evidence="7 8">K2W22B-5</strain>
    </source>
</reference>
<dbReference type="InterPro" id="IPR039538">
    <property type="entry name" value="BetI_C"/>
</dbReference>
<keyword evidence="3 5" id="KW-0238">DNA-binding</keyword>
<evidence type="ECO:0000256" key="1">
    <source>
        <dbReference type="ARBA" id="ARBA00022491"/>
    </source>
</evidence>
<dbReference type="EMBL" id="QYUL01000002">
    <property type="protein sequence ID" value="RJF82463.1"/>
    <property type="molecule type" value="Genomic_DNA"/>
</dbReference>
<evidence type="ECO:0000256" key="5">
    <source>
        <dbReference type="PROSITE-ProRule" id="PRU00335"/>
    </source>
</evidence>
<protein>
    <submittedName>
        <fullName evidence="7">TetR/AcrR family transcriptional regulator</fullName>
    </submittedName>
</protein>
<name>A0A418VZ76_9PROT</name>
<organism evidence="7 8">
    <name type="scientific">Azospirillum cavernae</name>
    <dbReference type="NCBI Taxonomy" id="2320860"/>
    <lineage>
        <taxon>Bacteria</taxon>
        <taxon>Pseudomonadati</taxon>
        <taxon>Pseudomonadota</taxon>
        <taxon>Alphaproteobacteria</taxon>
        <taxon>Rhodospirillales</taxon>
        <taxon>Azospirillaceae</taxon>
        <taxon>Azospirillum</taxon>
    </lineage>
</organism>
<feature type="DNA-binding region" description="H-T-H motif" evidence="5">
    <location>
        <begin position="33"/>
        <end position="52"/>
    </location>
</feature>
<accession>A0A418VZ76</accession>
<dbReference type="GO" id="GO:0003700">
    <property type="term" value="F:DNA-binding transcription factor activity"/>
    <property type="evidence" value="ECO:0007669"/>
    <property type="project" value="TreeGrafter"/>
</dbReference>
<keyword evidence="8" id="KW-1185">Reference proteome</keyword>
<dbReference type="PRINTS" id="PR00455">
    <property type="entry name" value="HTHTETR"/>
</dbReference>
<keyword evidence="2" id="KW-0805">Transcription regulation</keyword>
<evidence type="ECO:0000313" key="7">
    <source>
        <dbReference type="EMBL" id="RJF82463.1"/>
    </source>
</evidence>
<dbReference type="SUPFAM" id="SSF48498">
    <property type="entry name" value="Tetracyclin repressor-like, C-terminal domain"/>
    <property type="match status" value="1"/>
</dbReference>
<keyword evidence="4" id="KW-0804">Transcription</keyword>
<dbReference type="PROSITE" id="PS50977">
    <property type="entry name" value="HTH_TETR_2"/>
    <property type="match status" value="1"/>
</dbReference>
<dbReference type="OrthoDB" id="9808189at2"/>
<gene>
    <name evidence="7" type="ORF">D3877_18390</name>
</gene>
<dbReference type="Pfam" id="PF13977">
    <property type="entry name" value="TetR_C_6"/>
    <property type="match status" value="1"/>
</dbReference>